<gene>
    <name evidence="2" type="ORF">PACLA_8A086148</name>
</gene>
<organism evidence="2 3">
    <name type="scientific">Paramuricea clavata</name>
    <name type="common">Red gorgonian</name>
    <name type="synonym">Violescent sea-whip</name>
    <dbReference type="NCBI Taxonomy" id="317549"/>
    <lineage>
        <taxon>Eukaryota</taxon>
        <taxon>Metazoa</taxon>
        <taxon>Cnidaria</taxon>
        <taxon>Anthozoa</taxon>
        <taxon>Octocorallia</taxon>
        <taxon>Malacalcyonacea</taxon>
        <taxon>Plexauridae</taxon>
        <taxon>Paramuricea</taxon>
    </lineage>
</organism>
<dbReference type="AlphaFoldDB" id="A0A7D9DZK5"/>
<feature type="compositionally biased region" description="Low complexity" evidence="1">
    <location>
        <begin position="204"/>
        <end position="257"/>
    </location>
</feature>
<evidence type="ECO:0000313" key="2">
    <source>
        <dbReference type="EMBL" id="CAB3997338.1"/>
    </source>
</evidence>
<keyword evidence="3" id="KW-1185">Reference proteome</keyword>
<name>A0A7D9DZK5_PARCT</name>
<evidence type="ECO:0000313" key="3">
    <source>
        <dbReference type="Proteomes" id="UP001152795"/>
    </source>
</evidence>
<proteinExistence type="predicted"/>
<feature type="region of interest" description="Disordered" evidence="1">
    <location>
        <begin position="201"/>
        <end position="393"/>
    </location>
</feature>
<comment type="caution">
    <text evidence="2">The sequence shown here is derived from an EMBL/GenBank/DDBJ whole genome shotgun (WGS) entry which is preliminary data.</text>
</comment>
<reference evidence="2" key="1">
    <citation type="submission" date="2020-04" db="EMBL/GenBank/DDBJ databases">
        <authorList>
            <person name="Alioto T."/>
            <person name="Alioto T."/>
            <person name="Gomez Garrido J."/>
        </authorList>
    </citation>
    <scope>NUCLEOTIDE SEQUENCE</scope>
    <source>
        <strain evidence="2">A484AB</strain>
    </source>
</reference>
<dbReference type="OrthoDB" id="5987693at2759"/>
<dbReference type="Proteomes" id="UP001152795">
    <property type="component" value="Unassembled WGS sequence"/>
</dbReference>
<feature type="compositionally biased region" description="Low complexity" evidence="1">
    <location>
        <begin position="301"/>
        <end position="393"/>
    </location>
</feature>
<feature type="non-terminal residue" evidence="2">
    <location>
        <position position="405"/>
    </location>
</feature>
<evidence type="ECO:0000256" key="1">
    <source>
        <dbReference type="SAM" id="MobiDB-lite"/>
    </source>
</evidence>
<sequence>KERFIPRQCSRSTLPPVLDVKTHRVIADVAVSLFNKGKDGTCIFEQEARTCPTFTGERCPNGIEAQQRAEHVCENLQDRASTALGMMVGVSEDINYICDTHTKSIRAAMEQDITNLDDRCMKNYSLLISLAEKVIELADVEGLDPSMAYSFFMNVIVPYGVNKYQDLGHTSFDIKSKEQDSDESEPTVVLNDGVQVTSGGVMQTTSGGLLQTSGGSLQTTSGGSLETTSGGSLETSGGSLRSSKTTSGGSLETSGGSLRMSGGFLETTSGRSLERSGGSLQTSGGSLETSGGSFQTSGGCLETTSGRSSETSGGSLETTSGGSLETSGGSLQTSGGSLETTSGGSLETSGGSLQLETTSGRSSETSGGSLETTSGGFLETSGGSLQTSGGSLETTSCRCHANNGW</sequence>
<dbReference type="EMBL" id="CACRXK020003074">
    <property type="protein sequence ID" value="CAB3997338.1"/>
    <property type="molecule type" value="Genomic_DNA"/>
</dbReference>
<accession>A0A7D9DZK5</accession>
<feature type="compositionally biased region" description="Low complexity" evidence="1">
    <location>
        <begin position="269"/>
        <end position="293"/>
    </location>
</feature>
<protein>
    <submittedName>
        <fullName evidence="2">Uncharacterized protein</fullName>
    </submittedName>
</protein>